<dbReference type="PANTHER" id="PTHR36432:SF4">
    <property type="entry name" value="TRANSITION STATE REGULATOR ABH-RELATED"/>
    <property type="match status" value="1"/>
</dbReference>
<evidence type="ECO:0000313" key="4">
    <source>
        <dbReference type="EMBL" id="MDP4096149.1"/>
    </source>
</evidence>
<keyword evidence="5" id="KW-1185">Reference proteome</keyword>
<name>A0ABT9FN41_9BACL</name>
<dbReference type="PANTHER" id="PTHR36432">
    <property type="match status" value="1"/>
</dbReference>
<dbReference type="Proteomes" id="UP001241848">
    <property type="component" value="Unassembled WGS sequence"/>
</dbReference>
<evidence type="ECO:0000256" key="2">
    <source>
        <dbReference type="SAM" id="MobiDB-lite"/>
    </source>
</evidence>
<dbReference type="PROSITE" id="PS51740">
    <property type="entry name" value="SPOVT_ABRB"/>
    <property type="match status" value="1"/>
</dbReference>
<accession>A0ABT9FN41</accession>
<protein>
    <submittedName>
        <fullName evidence="4">AbrB/MazE/SpoVT family DNA-binding domain-containing protein</fullName>
    </submittedName>
</protein>
<comment type="caution">
    <text evidence="4">The sequence shown here is derived from an EMBL/GenBank/DDBJ whole genome shotgun (WGS) entry which is preliminary data.</text>
</comment>
<dbReference type="NCBIfam" id="TIGR01439">
    <property type="entry name" value="lp_hng_hel_AbrB"/>
    <property type="match status" value="1"/>
</dbReference>
<sequence>MKRTGMTRPLDSLGRIVLPKEMRMTMEIEIGDPLEFFIEDKTLMLRKYKSTNCTFCGSLDTNTYYKDQFICNDCAGELKTAEPQPVPIPGPVAVPSPQNVPPKKSYRRTDDILAKMRELMQEHPQSSQKQLASMLGISQGRVSQLKKLM</sequence>
<feature type="compositionally biased region" description="Pro residues" evidence="2">
    <location>
        <begin position="86"/>
        <end position="100"/>
    </location>
</feature>
<organism evidence="4 5">
    <name type="scientific">Paenibacillus zeirhizosphaerae</name>
    <dbReference type="NCBI Taxonomy" id="2987519"/>
    <lineage>
        <taxon>Bacteria</taxon>
        <taxon>Bacillati</taxon>
        <taxon>Bacillota</taxon>
        <taxon>Bacilli</taxon>
        <taxon>Bacillales</taxon>
        <taxon>Paenibacillaceae</taxon>
        <taxon>Paenibacillus</taxon>
    </lineage>
</organism>
<dbReference type="InterPro" id="IPR010982">
    <property type="entry name" value="Lambda_DNA-bd_dom_sf"/>
</dbReference>
<dbReference type="InterPro" id="IPR037914">
    <property type="entry name" value="SpoVT-AbrB_sf"/>
</dbReference>
<feature type="region of interest" description="Disordered" evidence="2">
    <location>
        <begin position="86"/>
        <end position="105"/>
    </location>
</feature>
<dbReference type="Gene3D" id="2.10.260.10">
    <property type="match status" value="1"/>
</dbReference>
<dbReference type="RefSeq" id="WP_305753775.1">
    <property type="nucleotide sequence ID" value="NZ_JAPCKK010000011.1"/>
</dbReference>
<keyword evidence="1 4" id="KW-0238">DNA-binding</keyword>
<dbReference type="EMBL" id="JAPCKK010000011">
    <property type="protein sequence ID" value="MDP4096149.1"/>
    <property type="molecule type" value="Genomic_DNA"/>
</dbReference>
<dbReference type="InterPro" id="IPR052731">
    <property type="entry name" value="B_subtilis_Trans_State_Reg"/>
</dbReference>
<gene>
    <name evidence="4" type="ORF">OIN60_05115</name>
</gene>
<dbReference type="InterPro" id="IPR007159">
    <property type="entry name" value="SpoVT-AbrB_dom"/>
</dbReference>
<evidence type="ECO:0000256" key="1">
    <source>
        <dbReference type="PROSITE-ProRule" id="PRU01076"/>
    </source>
</evidence>
<evidence type="ECO:0000313" key="5">
    <source>
        <dbReference type="Proteomes" id="UP001241848"/>
    </source>
</evidence>
<dbReference type="Gene3D" id="1.10.260.40">
    <property type="entry name" value="lambda repressor-like DNA-binding domains"/>
    <property type="match status" value="1"/>
</dbReference>
<dbReference type="SMART" id="SM00966">
    <property type="entry name" value="SpoVT_AbrB"/>
    <property type="match status" value="1"/>
</dbReference>
<reference evidence="4 5" key="1">
    <citation type="submission" date="2022-10" db="EMBL/GenBank/DDBJ databases">
        <title>Paenibacillus description and whole genome data of maize root bacterial community.</title>
        <authorList>
            <person name="Marton D."/>
            <person name="Farkas M."/>
            <person name="Cserhati M."/>
        </authorList>
    </citation>
    <scope>NUCLEOTIDE SEQUENCE [LARGE SCALE GENOMIC DNA]</scope>
    <source>
        <strain evidence="4 5">P96</strain>
    </source>
</reference>
<dbReference type="SUPFAM" id="SSF89447">
    <property type="entry name" value="AbrB/MazE/MraZ-like"/>
    <property type="match status" value="1"/>
</dbReference>
<dbReference type="GO" id="GO:0003677">
    <property type="term" value="F:DNA binding"/>
    <property type="evidence" value="ECO:0007669"/>
    <property type="project" value="UniProtKB-KW"/>
</dbReference>
<feature type="domain" description="SpoVT-AbrB" evidence="3">
    <location>
        <begin position="5"/>
        <end position="50"/>
    </location>
</feature>
<dbReference type="Pfam" id="PF04014">
    <property type="entry name" value="MazE_antitoxin"/>
    <property type="match status" value="1"/>
</dbReference>
<proteinExistence type="predicted"/>
<evidence type="ECO:0000259" key="3">
    <source>
        <dbReference type="PROSITE" id="PS51740"/>
    </source>
</evidence>